<feature type="compositionally biased region" description="Polar residues" evidence="1">
    <location>
        <begin position="256"/>
        <end position="270"/>
    </location>
</feature>
<feature type="region of interest" description="Disordered" evidence="1">
    <location>
        <begin position="1"/>
        <end position="271"/>
    </location>
</feature>
<feature type="compositionally biased region" description="Basic and acidic residues" evidence="1">
    <location>
        <begin position="385"/>
        <end position="399"/>
    </location>
</feature>
<feature type="compositionally biased region" description="Basic and acidic residues" evidence="1">
    <location>
        <begin position="413"/>
        <end position="438"/>
    </location>
</feature>
<dbReference type="Proteomes" id="UP001303760">
    <property type="component" value="Unassembled WGS sequence"/>
</dbReference>
<feature type="compositionally biased region" description="Basic and acidic residues" evidence="1">
    <location>
        <begin position="619"/>
        <end position="629"/>
    </location>
</feature>
<keyword evidence="3" id="KW-1185">Reference proteome</keyword>
<gene>
    <name evidence="2" type="ORF">C8A03DRAFT_19307</name>
</gene>
<evidence type="ECO:0000313" key="2">
    <source>
        <dbReference type="EMBL" id="KAK4233651.1"/>
    </source>
</evidence>
<dbReference type="EMBL" id="MU860505">
    <property type="protein sequence ID" value="KAK4233651.1"/>
    <property type="molecule type" value="Genomic_DNA"/>
</dbReference>
<feature type="compositionally biased region" description="Basic and acidic residues" evidence="1">
    <location>
        <begin position="290"/>
        <end position="308"/>
    </location>
</feature>
<feature type="compositionally biased region" description="Polar residues" evidence="1">
    <location>
        <begin position="565"/>
        <end position="577"/>
    </location>
</feature>
<organism evidence="2 3">
    <name type="scientific">Achaetomium macrosporum</name>
    <dbReference type="NCBI Taxonomy" id="79813"/>
    <lineage>
        <taxon>Eukaryota</taxon>
        <taxon>Fungi</taxon>
        <taxon>Dikarya</taxon>
        <taxon>Ascomycota</taxon>
        <taxon>Pezizomycotina</taxon>
        <taxon>Sordariomycetes</taxon>
        <taxon>Sordariomycetidae</taxon>
        <taxon>Sordariales</taxon>
        <taxon>Chaetomiaceae</taxon>
        <taxon>Achaetomium</taxon>
    </lineage>
</organism>
<evidence type="ECO:0000256" key="1">
    <source>
        <dbReference type="SAM" id="MobiDB-lite"/>
    </source>
</evidence>
<evidence type="ECO:0000313" key="3">
    <source>
        <dbReference type="Proteomes" id="UP001303760"/>
    </source>
</evidence>
<accession>A0AAN7C245</accession>
<feature type="compositionally biased region" description="Basic residues" evidence="1">
    <location>
        <begin position="400"/>
        <end position="412"/>
    </location>
</feature>
<dbReference type="AlphaFoldDB" id="A0AAN7C245"/>
<name>A0AAN7C245_9PEZI</name>
<comment type="caution">
    <text evidence="2">The sequence shown here is derived from an EMBL/GenBank/DDBJ whole genome shotgun (WGS) entry which is preliminary data.</text>
</comment>
<feature type="compositionally biased region" description="Low complexity" evidence="1">
    <location>
        <begin position="742"/>
        <end position="753"/>
    </location>
</feature>
<feature type="compositionally biased region" description="Basic and acidic residues" evidence="1">
    <location>
        <begin position="94"/>
        <end position="111"/>
    </location>
</feature>
<feature type="compositionally biased region" description="Basic and acidic residues" evidence="1">
    <location>
        <begin position="846"/>
        <end position="876"/>
    </location>
</feature>
<reference evidence="2" key="1">
    <citation type="journal article" date="2023" name="Mol. Phylogenet. Evol.">
        <title>Genome-scale phylogeny and comparative genomics of the fungal order Sordariales.</title>
        <authorList>
            <person name="Hensen N."/>
            <person name="Bonometti L."/>
            <person name="Westerberg I."/>
            <person name="Brannstrom I.O."/>
            <person name="Guillou S."/>
            <person name="Cros-Aarteil S."/>
            <person name="Calhoun S."/>
            <person name="Haridas S."/>
            <person name="Kuo A."/>
            <person name="Mondo S."/>
            <person name="Pangilinan J."/>
            <person name="Riley R."/>
            <person name="LaButti K."/>
            <person name="Andreopoulos B."/>
            <person name="Lipzen A."/>
            <person name="Chen C."/>
            <person name="Yan M."/>
            <person name="Daum C."/>
            <person name="Ng V."/>
            <person name="Clum A."/>
            <person name="Steindorff A."/>
            <person name="Ohm R.A."/>
            <person name="Martin F."/>
            <person name="Silar P."/>
            <person name="Natvig D.O."/>
            <person name="Lalanne C."/>
            <person name="Gautier V."/>
            <person name="Ament-Velasquez S.L."/>
            <person name="Kruys A."/>
            <person name="Hutchinson M.I."/>
            <person name="Powell A.J."/>
            <person name="Barry K."/>
            <person name="Miller A.N."/>
            <person name="Grigoriev I.V."/>
            <person name="Debuchy R."/>
            <person name="Gladieux P."/>
            <person name="Hiltunen Thoren M."/>
            <person name="Johannesson H."/>
        </authorList>
    </citation>
    <scope>NUCLEOTIDE SEQUENCE</scope>
    <source>
        <strain evidence="2">CBS 532.94</strain>
    </source>
</reference>
<feature type="compositionally biased region" description="Basic and acidic residues" evidence="1">
    <location>
        <begin position="338"/>
        <end position="347"/>
    </location>
</feature>
<proteinExistence type="predicted"/>
<feature type="compositionally biased region" description="Polar residues" evidence="1">
    <location>
        <begin position="44"/>
        <end position="57"/>
    </location>
</feature>
<feature type="compositionally biased region" description="Basic and acidic residues" evidence="1">
    <location>
        <begin position="456"/>
        <end position="473"/>
    </location>
</feature>
<reference evidence="2" key="2">
    <citation type="submission" date="2023-05" db="EMBL/GenBank/DDBJ databases">
        <authorList>
            <consortium name="Lawrence Berkeley National Laboratory"/>
            <person name="Steindorff A."/>
            <person name="Hensen N."/>
            <person name="Bonometti L."/>
            <person name="Westerberg I."/>
            <person name="Brannstrom I.O."/>
            <person name="Guillou S."/>
            <person name="Cros-Aarteil S."/>
            <person name="Calhoun S."/>
            <person name="Haridas S."/>
            <person name="Kuo A."/>
            <person name="Mondo S."/>
            <person name="Pangilinan J."/>
            <person name="Riley R."/>
            <person name="Labutti K."/>
            <person name="Andreopoulos B."/>
            <person name="Lipzen A."/>
            <person name="Chen C."/>
            <person name="Yanf M."/>
            <person name="Daum C."/>
            <person name="Ng V."/>
            <person name="Clum A."/>
            <person name="Ohm R."/>
            <person name="Martin F."/>
            <person name="Silar P."/>
            <person name="Natvig D."/>
            <person name="Lalanne C."/>
            <person name="Gautier V."/>
            <person name="Ament-Velasquez S.L."/>
            <person name="Kruys A."/>
            <person name="Hutchinson M.I."/>
            <person name="Powell A.J."/>
            <person name="Barry K."/>
            <person name="Miller A.N."/>
            <person name="Grigoriev I.V."/>
            <person name="Debuchy R."/>
            <person name="Gladieux P."/>
            <person name="Thoren M.H."/>
            <person name="Johannesson H."/>
        </authorList>
    </citation>
    <scope>NUCLEOTIDE SEQUENCE</scope>
    <source>
        <strain evidence="2">CBS 532.94</strain>
    </source>
</reference>
<protein>
    <submittedName>
        <fullName evidence="2">Uncharacterized protein</fullName>
    </submittedName>
</protein>
<feature type="region of interest" description="Disordered" evidence="1">
    <location>
        <begin position="290"/>
        <end position="901"/>
    </location>
</feature>
<feature type="compositionally biased region" description="Low complexity" evidence="1">
    <location>
        <begin position="783"/>
        <end position="795"/>
    </location>
</feature>
<sequence length="943" mass="100109">MLPGTFPDSVPATPDEPRQHSNPAEQHRQHTKPRKPGGPRGHNYTDSGVGLTNSELIQSARPVESKSTGPEEAVGGGTYTRDRTETGTASRAQHANDDIKIDTNKTERPDPDLSEGMADPARPANAETIDRSKQSSPKSAPYWGDLPSQEGKGVGVYNSVAGHGSPLDDHAQHHHLRPKSKSPDRAVIVGHVGDYPRGGGVYNTVVGHGSQDEEAKRHGRSTRGSTDKAGKTAANAGLPDDMMGAPLPNIPEEQQRNNGHTTTFSKNTQDIAPGFLPELAVRDDVRLLTEAKARDAERTQSPPKHDTSPQRAFPLAQKHDDGVGAAGVGAGINAGQDLGDRREDSARLNHRGQGDGETGPSTARERRRSLGGHTPDNRRRSRQRSPTEKTGSHGDDSPSKHKIFGIFHRHKDNGKDDTTEHRRKSTGDRAEPTKEGRVAGHSPNRLQKHSRGGSITERKRSLSRSKADADKHTSIGNDKAAAEAAAGAGAFGLFHRRKNSVSEKPRDTTGSSRAPLSADAGGVGLAGEAPRQLEQVSTPFEHPREAPLPPWSGSEPVAGAAGEQHQYNTFPSGTPSGVQHAKAVPSANEGSVTKEPGHYKTLDSGTPSGVAVASAPKPGRKDVMSHEPTDYNVLASSGGPKTDATRKDVVASESGDYNVLKSSGSAPAAGQDDVEDTAEYNVLPSGTPSGVKVKPKSTHHGDHDANDQISRGQHNPRLADDQPPSLPPVDITSHPQTLKDLAAPATASKSSAAQGSIPANPTYPHPEMAQHMSPEFMPDSYRAQAQAPSHYQSQPQPQPQPQDQPATRNMSREVMPEAYTASAPGHTRMPQNDRQPQLRGGDANESNEKSFGDNRIQDGPHHREGQTQRNRDRNADSGKNAALAAATSSWAPGSITGAPHSALGKDVGGVRGVGAQGGRVVHVCEHCGRENDITRYFSGQAGQ</sequence>